<evidence type="ECO:0000259" key="1">
    <source>
        <dbReference type="Pfam" id="PF04248"/>
    </source>
</evidence>
<dbReference type="PANTHER" id="PTHR43058">
    <property type="entry name" value="SLR0655 PROTEIN"/>
    <property type="match status" value="1"/>
</dbReference>
<dbReference type="KEGG" id="paur:FGL86_16430"/>
<name>A0A5B8SUR8_9GAMM</name>
<dbReference type="RefSeq" id="WP_147185773.1">
    <property type="nucleotide sequence ID" value="NZ_CP042382.1"/>
</dbReference>
<dbReference type="Pfam" id="PF04248">
    <property type="entry name" value="NTP_transf_9"/>
    <property type="match status" value="1"/>
</dbReference>
<organism evidence="2 3">
    <name type="scientific">Pistricoccus aurantiacus</name>
    <dbReference type="NCBI Taxonomy" id="1883414"/>
    <lineage>
        <taxon>Bacteria</taxon>
        <taxon>Pseudomonadati</taxon>
        <taxon>Pseudomonadota</taxon>
        <taxon>Gammaproteobacteria</taxon>
        <taxon>Oceanospirillales</taxon>
        <taxon>Halomonadaceae</taxon>
        <taxon>Pistricoccus</taxon>
    </lineage>
</organism>
<protein>
    <submittedName>
        <fullName evidence="2">DUF427 domain-containing protein</fullName>
    </submittedName>
</protein>
<dbReference type="InterPro" id="IPR007361">
    <property type="entry name" value="DUF427"/>
</dbReference>
<dbReference type="Gene3D" id="2.170.150.40">
    <property type="entry name" value="Domain of unknown function (DUF427)"/>
    <property type="match status" value="1"/>
</dbReference>
<evidence type="ECO:0000313" key="3">
    <source>
        <dbReference type="Proteomes" id="UP000321272"/>
    </source>
</evidence>
<dbReference type="OrthoDB" id="4565346at2"/>
<dbReference type="InterPro" id="IPR038694">
    <property type="entry name" value="DUF427_sf"/>
</dbReference>
<reference evidence="2 3" key="1">
    <citation type="submission" date="2019-06" db="EMBL/GenBank/DDBJ databases">
        <title>Genome analyses of bacteria isolated from kimchi.</title>
        <authorList>
            <person name="Lee S."/>
            <person name="Ahn S."/>
            <person name="Roh S."/>
        </authorList>
    </citation>
    <scope>NUCLEOTIDE SEQUENCE [LARGE SCALE GENOMIC DNA]</scope>
    <source>
        <strain evidence="2 3">CBA4606</strain>
    </source>
</reference>
<keyword evidence="3" id="KW-1185">Reference proteome</keyword>
<dbReference type="Proteomes" id="UP000321272">
    <property type="component" value="Chromosome"/>
</dbReference>
<dbReference type="PANTHER" id="PTHR43058:SF1">
    <property type="entry name" value="DUF427 DOMAIN-CONTAINING PROTEIN"/>
    <property type="match status" value="1"/>
</dbReference>
<feature type="domain" description="DUF427" evidence="1">
    <location>
        <begin position="26"/>
        <end position="115"/>
    </location>
</feature>
<dbReference type="EMBL" id="CP042382">
    <property type="protein sequence ID" value="QEA40506.1"/>
    <property type="molecule type" value="Genomic_DNA"/>
</dbReference>
<sequence>MTTLAIEDVQTYPRPPALEPVAQALTITLGSRQIAHTTRAYRVLETHHAPTYYFPPEDVTAELLPVTGESFCEWKGMARYFDVVADERIARRAAWCYERPSDAFQPLAGYLAFYAASMDRCLVGDTEVVPQPGNFYGGWVTPNLRGRIKGAPGTRHW</sequence>
<evidence type="ECO:0000313" key="2">
    <source>
        <dbReference type="EMBL" id="QEA40506.1"/>
    </source>
</evidence>
<dbReference type="AlphaFoldDB" id="A0A5B8SUR8"/>
<gene>
    <name evidence="2" type="ORF">FGL86_16430</name>
</gene>
<accession>A0A5B8SUR8</accession>
<proteinExistence type="predicted"/>